<dbReference type="InterPro" id="IPR018957">
    <property type="entry name" value="Znf_C3HC4_RING-type"/>
</dbReference>
<feature type="domain" description="RING-type" evidence="11">
    <location>
        <begin position="1146"/>
        <end position="1191"/>
    </location>
</feature>
<dbReference type="InterPro" id="IPR049730">
    <property type="entry name" value="SNF2/RAD54-like_C"/>
</dbReference>
<feature type="compositionally biased region" description="Basic and acidic residues" evidence="10">
    <location>
        <begin position="171"/>
        <end position="195"/>
    </location>
</feature>
<feature type="region of interest" description="Disordered" evidence="10">
    <location>
        <begin position="1452"/>
        <end position="1507"/>
    </location>
</feature>
<comment type="similarity">
    <text evidence="1">Belongs to the SNF2/RAD54 helicase family.</text>
</comment>
<feature type="region of interest" description="Disordered" evidence="10">
    <location>
        <begin position="1"/>
        <end position="93"/>
    </location>
</feature>
<dbReference type="OrthoDB" id="448448at2759"/>
<dbReference type="GO" id="GO:0008270">
    <property type="term" value="F:zinc ion binding"/>
    <property type="evidence" value="ECO:0007669"/>
    <property type="project" value="UniProtKB-KW"/>
</dbReference>
<dbReference type="SUPFAM" id="SSF57850">
    <property type="entry name" value="RING/U-box"/>
    <property type="match status" value="1"/>
</dbReference>
<evidence type="ECO:0000313" key="13">
    <source>
        <dbReference type="EMBL" id="RKU48982.1"/>
    </source>
</evidence>
<keyword evidence="14" id="KW-1185">Reference proteome</keyword>
<feature type="compositionally biased region" description="Acidic residues" evidence="10">
    <location>
        <begin position="663"/>
        <end position="672"/>
    </location>
</feature>
<feature type="compositionally biased region" description="Polar residues" evidence="10">
    <location>
        <begin position="218"/>
        <end position="235"/>
    </location>
</feature>
<dbReference type="InterPro" id="IPR027417">
    <property type="entry name" value="P-loop_NTPase"/>
</dbReference>
<protein>
    <recommendedName>
        <fullName evidence="15">DNA helicase rad5</fullName>
    </recommendedName>
</protein>
<organism evidence="13 14">
    <name type="scientific">Coniochaeta pulveracea</name>
    <dbReference type="NCBI Taxonomy" id="177199"/>
    <lineage>
        <taxon>Eukaryota</taxon>
        <taxon>Fungi</taxon>
        <taxon>Dikarya</taxon>
        <taxon>Ascomycota</taxon>
        <taxon>Pezizomycotina</taxon>
        <taxon>Sordariomycetes</taxon>
        <taxon>Sordariomycetidae</taxon>
        <taxon>Coniochaetales</taxon>
        <taxon>Coniochaetaceae</taxon>
        <taxon>Coniochaeta</taxon>
    </lineage>
</organism>
<feature type="domain" description="Helicase C-terminal" evidence="12">
    <location>
        <begin position="1271"/>
        <end position="1431"/>
    </location>
</feature>
<dbReference type="CDD" id="cd18793">
    <property type="entry name" value="SF2_C_SNF"/>
    <property type="match status" value="1"/>
</dbReference>
<dbReference type="InterPro" id="IPR001841">
    <property type="entry name" value="Znf_RING"/>
</dbReference>
<keyword evidence="7" id="KW-0862">Zinc</keyword>
<dbReference type="Pfam" id="PF00271">
    <property type="entry name" value="Helicase_C"/>
    <property type="match status" value="1"/>
</dbReference>
<accession>A0A420YM97</accession>
<feature type="compositionally biased region" description="Basic and acidic residues" evidence="10">
    <location>
        <begin position="75"/>
        <end position="89"/>
    </location>
</feature>
<name>A0A420YM97_9PEZI</name>
<evidence type="ECO:0000256" key="6">
    <source>
        <dbReference type="ARBA" id="ARBA00022806"/>
    </source>
</evidence>
<dbReference type="GO" id="GO:0005524">
    <property type="term" value="F:ATP binding"/>
    <property type="evidence" value="ECO:0007669"/>
    <property type="project" value="UniProtKB-KW"/>
</dbReference>
<evidence type="ECO:0000256" key="2">
    <source>
        <dbReference type="ARBA" id="ARBA00022723"/>
    </source>
</evidence>
<dbReference type="GO" id="GO:0005634">
    <property type="term" value="C:nucleus"/>
    <property type="evidence" value="ECO:0007669"/>
    <property type="project" value="TreeGrafter"/>
</dbReference>
<proteinExistence type="inferred from homology"/>
<evidence type="ECO:0000256" key="9">
    <source>
        <dbReference type="PROSITE-ProRule" id="PRU00175"/>
    </source>
</evidence>
<dbReference type="Proteomes" id="UP000275385">
    <property type="component" value="Unassembled WGS sequence"/>
</dbReference>
<feature type="region of interest" description="Disordered" evidence="10">
    <location>
        <begin position="1204"/>
        <end position="1234"/>
    </location>
</feature>
<dbReference type="PANTHER" id="PTHR45626">
    <property type="entry name" value="TRANSCRIPTION TERMINATION FACTOR 2-RELATED"/>
    <property type="match status" value="1"/>
</dbReference>
<feature type="compositionally biased region" description="Low complexity" evidence="10">
    <location>
        <begin position="457"/>
        <end position="467"/>
    </location>
</feature>
<dbReference type="PROSITE" id="PS51194">
    <property type="entry name" value="HELICASE_CTER"/>
    <property type="match status" value="1"/>
</dbReference>
<dbReference type="Pfam" id="PF00176">
    <property type="entry name" value="SNF2-rel_dom"/>
    <property type="match status" value="1"/>
</dbReference>
<comment type="caution">
    <text evidence="13">The sequence shown here is derived from an EMBL/GenBank/DDBJ whole genome shotgun (WGS) entry which is preliminary data.</text>
</comment>
<feature type="compositionally biased region" description="Basic and acidic residues" evidence="10">
    <location>
        <begin position="422"/>
        <end position="437"/>
    </location>
</feature>
<feature type="region of interest" description="Disordered" evidence="10">
    <location>
        <begin position="662"/>
        <end position="734"/>
    </location>
</feature>
<feature type="compositionally biased region" description="Gly residues" evidence="10">
    <location>
        <begin position="1468"/>
        <end position="1486"/>
    </location>
</feature>
<evidence type="ECO:0000259" key="12">
    <source>
        <dbReference type="PROSITE" id="PS51194"/>
    </source>
</evidence>
<dbReference type="InterPro" id="IPR001650">
    <property type="entry name" value="Helicase_C-like"/>
</dbReference>
<feature type="compositionally biased region" description="Basic and acidic residues" evidence="10">
    <location>
        <begin position="129"/>
        <end position="143"/>
    </location>
</feature>
<keyword evidence="8" id="KW-0067">ATP-binding</keyword>
<dbReference type="GO" id="GO:0016787">
    <property type="term" value="F:hydrolase activity"/>
    <property type="evidence" value="ECO:0007669"/>
    <property type="project" value="UniProtKB-KW"/>
</dbReference>
<keyword evidence="4 9" id="KW-0863">Zinc-finger</keyword>
<feature type="region of interest" description="Disordered" evidence="10">
    <location>
        <begin position="410"/>
        <end position="528"/>
    </location>
</feature>
<evidence type="ECO:0000256" key="4">
    <source>
        <dbReference type="ARBA" id="ARBA00022771"/>
    </source>
</evidence>
<feature type="region of interest" description="Disordered" evidence="10">
    <location>
        <begin position="566"/>
        <end position="589"/>
    </location>
</feature>
<evidence type="ECO:0000259" key="11">
    <source>
        <dbReference type="PROSITE" id="PS50089"/>
    </source>
</evidence>
<dbReference type="Gene3D" id="3.40.50.300">
    <property type="entry name" value="P-loop containing nucleotide triphosphate hydrolases"/>
    <property type="match status" value="1"/>
</dbReference>
<dbReference type="GO" id="GO:0004386">
    <property type="term" value="F:helicase activity"/>
    <property type="evidence" value="ECO:0007669"/>
    <property type="project" value="UniProtKB-KW"/>
</dbReference>
<evidence type="ECO:0000256" key="3">
    <source>
        <dbReference type="ARBA" id="ARBA00022741"/>
    </source>
</evidence>
<feature type="region of interest" description="Disordered" evidence="10">
    <location>
        <begin position="124"/>
        <end position="271"/>
    </location>
</feature>
<dbReference type="PROSITE" id="PS50089">
    <property type="entry name" value="ZF_RING_2"/>
    <property type="match status" value="1"/>
</dbReference>
<dbReference type="STRING" id="177199.A0A420YM97"/>
<feature type="compositionally biased region" description="Acidic residues" evidence="10">
    <location>
        <begin position="477"/>
        <end position="489"/>
    </location>
</feature>
<evidence type="ECO:0000256" key="8">
    <source>
        <dbReference type="ARBA" id="ARBA00022840"/>
    </source>
</evidence>
<dbReference type="PANTHER" id="PTHR45626:SF17">
    <property type="entry name" value="HELICASE-LIKE TRANSCRIPTION FACTOR"/>
    <property type="match status" value="1"/>
</dbReference>
<dbReference type="EMBL" id="QVQW01000003">
    <property type="protein sequence ID" value="RKU48982.1"/>
    <property type="molecule type" value="Genomic_DNA"/>
</dbReference>
<dbReference type="InterPro" id="IPR038718">
    <property type="entry name" value="SNF2-like_sf"/>
</dbReference>
<feature type="compositionally biased region" description="Basic and acidic residues" evidence="10">
    <location>
        <begin position="207"/>
        <end position="217"/>
    </location>
</feature>
<dbReference type="PROSITE" id="PS00518">
    <property type="entry name" value="ZF_RING_1"/>
    <property type="match status" value="1"/>
</dbReference>
<dbReference type="InterPro" id="IPR050628">
    <property type="entry name" value="SNF2_RAD54_helicase_TF"/>
</dbReference>
<reference evidence="13 14" key="1">
    <citation type="submission" date="2018-08" db="EMBL/GenBank/DDBJ databases">
        <title>Draft genome of the lignicolous fungus Coniochaeta pulveracea.</title>
        <authorList>
            <person name="Borstlap C.J."/>
            <person name="De Witt R.N."/>
            <person name="Botha A."/>
            <person name="Volschenk H."/>
        </authorList>
    </citation>
    <scope>NUCLEOTIDE SEQUENCE [LARGE SCALE GENOMIC DNA]</scope>
    <source>
        <strain evidence="13 14">CAB683</strain>
    </source>
</reference>
<evidence type="ECO:0000256" key="7">
    <source>
        <dbReference type="ARBA" id="ARBA00022833"/>
    </source>
</evidence>
<dbReference type="InterPro" id="IPR000330">
    <property type="entry name" value="SNF2_N"/>
</dbReference>
<dbReference type="Gene3D" id="3.30.40.10">
    <property type="entry name" value="Zinc/RING finger domain, C3HC4 (zinc finger)"/>
    <property type="match status" value="1"/>
</dbReference>
<dbReference type="GO" id="GO:0008094">
    <property type="term" value="F:ATP-dependent activity, acting on DNA"/>
    <property type="evidence" value="ECO:0007669"/>
    <property type="project" value="TreeGrafter"/>
</dbReference>
<evidence type="ECO:0000256" key="10">
    <source>
        <dbReference type="SAM" id="MobiDB-lite"/>
    </source>
</evidence>
<sequence>MEGPDKPAQEVDNPRRARLPTPAADNEYARNYLEMLKAGKAKQNSQVSGSDQASGTEEDQDLRESQNTGDDQQDAPEHDNNNEIEDGHRAAGSTRVNQLLYVRLKITAAQKARLCQIYSVRRRRVTTRSPEKGNDLDGAHEPEQVNSPIEGNNHVRAGSPADGNGIAEGNKTLKADHPGQRHNSAAEKRDEERSVIVDGSDDDDDLFGDRRLDKEQEQAGQVQHPPQTVDLSTPQAAAKAAENTQRSKEAHPQTPIEHSNPFKGFPSGAMFCGRPLNRSPIVVPQVQKPRPQIDDDDDLMIIEPDEVADHIKAMFASRSRPMAMDDDLAITDVRVKQEPEIPTIVIEDMPEHPETHPEAPAEPALEVLEQPLDQIPLVQQDIKEEKATSTDPSVMILEDVHNSDDERMFVDEDLHANPAPGKVEDPGHDHHEAHQTLEMDVDGGAGVPGGATDNNQGAAAAEDATGAAEDDARAVNEDDGDAEDEDDASPNDQPSRRQRRDDPKQRKRAQGRQPAEEQGASSGEDEDELVLLEADIKVLKRRQAKGKLVPREAQEMKQKLRRLKLLRDKARANGKNTLSGDGPDSEDEQGRIEDELVLLEAELKVLERHQAKGKMTPGEVQDMRSKLRRVKHLKEKFESFREKQLEQEGQAYLDENLRRLEEEVSEGNDSDAESTRGGRAASRIPSLMQRPGNGEAGPGPSTEQRKRAAEQAAGPQASKKQKTNNGTKKGKGIPKIRSELATMLGMLQADDPIYARARMNDAEAFNEFKDIDANTVREQLRQMKEQTLQNPSQARKRIDTEFKSLNYARRLFGGRKYIKASNGKWWIKGMTKLLHHYQLVGAGWMIQRERHEAGPFGGILADHLGLGKTIEALACIVGNEPNAREKATHHGTLIVVPPNLQAQWQDEIETCCPDLVVMQYHSSRQFKMRDAQLRKADIIVTSYSEVMKAYPSKDKIKDLDGLEAGDLERDPVIKEFLGGMILHRRLETVFLGKCLFKIPKTHPLPCHYVDLSEEETVIYRHVENKIRGVFNRHLSEEHKQAERKQALKAFVTLALRLRQAATHPYMLFGLMRDFFELEDVRFIRTELSRIQKKNPERKFIDQIGRYLQDLETQPFGRSNFGKEPDFNMGPQLDKLEKTKSMGVQTCRMCSGQIVSPRKTRCGHVFCRECLDNLCQEARDQDYGGVVCPTCKKKHSLNGPNSIVIDLPVGAKTGPTKPRRSNHNKTPNYSPDMPGNDANGFQPLGVEDGAGFLNETDTNIALNMAPSSKLARVKDIILGWQRDFPDEKIIVFTQWVMVGRILGRVLQEEGIKFLYYFGEMSLTEKNANIDMFKAPEKNVKVMVASLKCGGQGLNLTCANRVIMVDLWWNTAVEQQAYGRVFRMGQTKETWYIRVMTKRTIDGRMAKLQKKKLAEIQSGFQDSDPNATFKRLEEVAECFGRPHRDASGRVVEVMSDYDDEEERGGRGGERGWGGGGEGGAGGGGGGGGGERESTPASSNGGGDMVDISLPPDEAMLQHLANFNNGYGVQEHIDLT</sequence>
<evidence type="ECO:0000256" key="1">
    <source>
        <dbReference type="ARBA" id="ARBA00007025"/>
    </source>
</evidence>
<dbReference type="GO" id="GO:0006281">
    <property type="term" value="P:DNA repair"/>
    <property type="evidence" value="ECO:0007669"/>
    <property type="project" value="TreeGrafter"/>
</dbReference>
<dbReference type="SMART" id="SM00490">
    <property type="entry name" value="HELICc"/>
    <property type="match status" value="1"/>
</dbReference>
<keyword evidence="5" id="KW-0378">Hydrolase</keyword>
<dbReference type="InterPro" id="IPR013083">
    <property type="entry name" value="Znf_RING/FYVE/PHD"/>
</dbReference>
<feature type="compositionally biased region" description="Polar residues" evidence="10">
    <location>
        <begin position="42"/>
        <end position="55"/>
    </location>
</feature>
<dbReference type="SMART" id="SM00184">
    <property type="entry name" value="RING"/>
    <property type="match status" value="1"/>
</dbReference>
<dbReference type="Pfam" id="PF00097">
    <property type="entry name" value="zf-C3HC4"/>
    <property type="match status" value="1"/>
</dbReference>
<keyword evidence="2" id="KW-0479">Metal-binding</keyword>
<evidence type="ECO:0008006" key="15">
    <source>
        <dbReference type="Google" id="ProtNLM"/>
    </source>
</evidence>
<gene>
    <name evidence="13" type="ORF">DL546_009566</name>
</gene>
<evidence type="ECO:0000313" key="14">
    <source>
        <dbReference type="Proteomes" id="UP000275385"/>
    </source>
</evidence>
<feature type="compositionally biased region" description="Basic and acidic residues" evidence="10">
    <location>
        <begin position="1"/>
        <end position="15"/>
    </location>
</feature>
<dbReference type="SUPFAM" id="SSF52540">
    <property type="entry name" value="P-loop containing nucleoside triphosphate hydrolases"/>
    <property type="match status" value="2"/>
</dbReference>
<keyword evidence="6" id="KW-0347">Helicase</keyword>
<dbReference type="InterPro" id="IPR017907">
    <property type="entry name" value="Znf_RING_CS"/>
</dbReference>
<evidence type="ECO:0000256" key="5">
    <source>
        <dbReference type="ARBA" id="ARBA00022801"/>
    </source>
</evidence>
<keyword evidence="3" id="KW-0547">Nucleotide-binding</keyword>
<dbReference type="Gene3D" id="3.40.50.10810">
    <property type="entry name" value="Tandem AAA-ATPase domain"/>
    <property type="match status" value="1"/>
</dbReference>